<protein>
    <recommendedName>
        <fullName evidence="1">MMS19 nucleotide excision repair protein</fullName>
    </recommendedName>
</protein>
<keyword evidence="1" id="KW-0539">Nucleus</keyword>
<dbReference type="GO" id="GO:0051604">
    <property type="term" value="P:protein maturation"/>
    <property type="evidence" value="ECO:0007669"/>
    <property type="project" value="UniProtKB-UniRule"/>
</dbReference>
<dbReference type="GO" id="GO:0016226">
    <property type="term" value="P:iron-sulfur cluster assembly"/>
    <property type="evidence" value="ECO:0007669"/>
    <property type="project" value="UniProtKB-UniRule"/>
</dbReference>
<dbReference type="EnsemblPlants" id="Zm00001eb029900_T002">
    <property type="protein sequence ID" value="Zm00001eb029900_P002"/>
    <property type="gene ID" value="Zm00001eb029900"/>
</dbReference>
<evidence type="ECO:0000313" key="2">
    <source>
        <dbReference type="EnsemblPlants" id="Zm00001eb029900_P002"/>
    </source>
</evidence>
<dbReference type="Gramene" id="Zm00001eb029900_T002">
    <property type="protein sequence ID" value="Zm00001eb029900_P002"/>
    <property type="gene ID" value="Zm00001eb029900"/>
</dbReference>
<reference evidence="2" key="2">
    <citation type="submission" date="2019-07" db="EMBL/GenBank/DDBJ databases">
        <authorList>
            <person name="Seetharam A."/>
            <person name="Woodhouse M."/>
            <person name="Cannon E."/>
        </authorList>
    </citation>
    <scope>NUCLEOTIDE SEQUENCE [LARGE SCALE GENOMIC DNA]</scope>
    <source>
        <strain evidence="2">cv. B73</strain>
    </source>
</reference>
<sequence>MVDSLAKLSMDVGGKDLVYSLLLVFSGMLMDEKDKECILDNIQIRISVLSELVSYPHMMVVQETTLQCLVAFSTFPHPKIYTVRRKVVQAAILSTIRNGMFVKWLSDAGTHGSPSLLFVIVHQAFLLLSCTELSVFGSY</sequence>
<comment type="similarity">
    <text evidence="1">Belongs to the MET18/MMS19 family.</text>
</comment>
<proteinExistence type="inferred from homology"/>
<keyword evidence="1" id="KW-0234">DNA repair</keyword>
<evidence type="ECO:0000256" key="1">
    <source>
        <dbReference type="RuleBase" id="RU367072"/>
    </source>
</evidence>
<keyword evidence="1" id="KW-0227">DNA damage</keyword>
<organism evidence="2 3">
    <name type="scientific">Zea mays</name>
    <name type="common">Maize</name>
    <dbReference type="NCBI Taxonomy" id="4577"/>
    <lineage>
        <taxon>Eukaryota</taxon>
        <taxon>Viridiplantae</taxon>
        <taxon>Streptophyta</taxon>
        <taxon>Embryophyta</taxon>
        <taxon>Tracheophyta</taxon>
        <taxon>Spermatophyta</taxon>
        <taxon>Magnoliopsida</taxon>
        <taxon>Liliopsida</taxon>
        <taxon>Poales</taxon>
        <taxon>Poaceae</taxon>
        <taxon>PACMAD clade</taxon>
        <taxon>Panicoideae</taxon>
        <taxon>Andropogonodae</taxon>
        <taxon>Andropogoneae</taxon>
        <taxon>Tripsacinae</taxon>
        <taxon>Zea</taxon>
    </lineage>
</organism>
<dbReference type="EnsemblPlants" id="Zm00001eb029900_T001">
    <property type="protein sequence ID" value="Zm00001eb029900_P001"/>
    <property type="gene ID" value="Zm00001eb029900"/>
</dbReference>
<dbReference type="Proteomes" id="UP000007305">
    <property type="component" value="Chromosome 1"/>
</dbReference>
<dbReference type="GO" id="GO:0097361">
    <property type="term" value="C:cytosolic [4Fe-4S] assembly targeting complex"/>
    <property type="evidence" value="ECO:0007669"/>
    <property type="project" value="UniProtKB-UniRule"/>
</dbReference>
<dbReference type="AlphaFoldDB" id="A0A804LR17"/>
<evidence type="ECO:0000313" key="3">
    <source>
        <dbReference type="Proteomes" id="UP000007305"/>
    </source>
</evidence>
<dbReference type="GO" id="GO:0006281">
    <property type="term" value="P:DNA repair"/>
    <property type="evidence" value="ECO:0007669"/>
    <property type="project" value="UniProtKB-UniRule"/>
</dbReference>
<reference evidence="3" key="1">
    <citation type="submission" date="2015-12" db="EMBL/GenBank/DDBJ databases">
        <title>Update maize B73 reference genome by single molecule sequencing technologies.</title>
        <authorList>
            <consortium name="Maize Genome Sequencing Project"/>
            <person name="Ware D."/>
        </authorList>
    </citation>
    <scope>NUCLEOTIDE SEQUENCE [LARGE SCALE GENOMIC DNA]</scope>
    <source>
        <strain evidence="3">cv. B73</strain>
    </source>
</reference>
<comment type="subcellular location">
    <subcellularLocation>
        <location evidence="1">Nucleus</location>
    </subcellularLocation>
</comment>
<dbReference type="InterPro" id="IPR039920">
    <property type="entry name" value="MMS19"/>
</dbReference>
<keyword evidence="3" id="KW-1185">Reference proteome</keyword>
<name>A0A804LR17_MAIZE</name>
<dbReference type="PANTHER" id="PTHR12891">
    <property type="entry name" value="DNA REPAIR/TRANSCRIPTION PROTEIN MET18/MMS19"/>
    <property type="match status" value="1"/>
</dbReference>
<comment type="function">
    <text evidence="1">Key component of the cytosolic iron-sulfur protein assembly (CIA) complex, a multiprotein complex that mediates the incorporation of iron-sulfur cluster into apoproteins specifically involved in DNA metabolism and genomic integrity. In the CIA complex, MMS19 acts as an adapter between early-acting CIA components and a subset of cellular target iron-sulfur proteins.</text>
</comment>
<dbReference type="GO" id="GO:0005634">
    <property type="term" value="C:nucleus"/>
    <property type="evidence" value="ECO:0007669"/>
    <property type="project" value="UniProtKB-SubCell"/>
</dbReference>
<accession>A0A804LR17</accession>
<reference evidence="2" key="3">
    <citation type="submission" date="2021-05" db="UniProtKB">
        <authorList>
            <consortium name="EnsemblPlants"/>
        </authorList>
    </citation>
    <scope>IDENTIFICATION</scope>
    <source>
        <strain evidence="2">cv. B73</strain>
    </source>
</reference>
<dbReference type="Gramene" id="Zm00001eb029900_T001">
    <property type="protein sequence ID" value="Zm00001eb029900_P001"/>
    <property type="gene ID" value="Zm00001eb029900"/>
</dbReference>
<dbReference type="PANTHER" id="PTHR12891:SF0">
    <property type="entry name" value="MMS19 NUCLEOTIDE EXCISION REPAIR PROTEIN HOMOLOG"/>
    <property type="match status" value="1"/>
</dbReference>